<keyword evidence="7" id="KW-0012">Acyltransferase</keyword>
<dbReference type="SMART" id="SM00823">
    <property type="entry name" value="PKS_PP"/>
    <property type="match status" value="3"/>
</dbReference>
<feature type="domain" description="Carrier" evidence="8">
    <location>
        <begin position="2976"/>
        <end position="3051"/>
    </location>
</feature>
<evidence type="ECO:0000256" key="7">
    <source>
        <dbReference type="ARBA" id="ARBA00023315"/>
    </source>
</evidence>
<dbReference type="Pfam" id="PF00550">
    <property type="entry name" value="PP-binding"/>
    <property type="match status" value="3"/>
</dbReference>
<feature type="domain" description="Carrier" evidence="8">
    <location>
        <begin position="4507"/>
        <end position="4582"/>
    </location>
</feature>
<dbReference type="InterPro" id="IPR036736">
    <property type="entry name" value="ACP-like_sf"/>
</dbReference>
<dbReference type="PROSITE" id="PS00012">
    <property type="entry name" value="PHOSPHOPANTETHEINE"/>
    <property type="match status" value="3"/>
</dbReference>
<dbReference type="InterPro" id="IPR032821">
    <property type="entry name" value="PKS_assoc"/>
</dbReference>
<dbReference type="Pfam" id="PF16197">
    <property type="entry name" value="KAsynt_C_assoc"/>
    <property type="match status" value="3"/>
</dbReference>
<dbReference type="SMART" id="SM00827">
    <property type="entry name" value="PKS_AT"/>
    <property type="match status" value="3"/>
</dbReference>
<dbReference type="InterPro" id="IPR009081">
    <property type="entry name" value="PP-bd_ACP"/>
</dbReference>
<evidence type="ECO:0000256" key="3">
    <source>
        <dbReference type="ARBA" id="ARBA00022553"/>
    </source>
</evidence>
<dbReference type="Gene3D" id="3.40.366.10">
    <property type="entry name" value="Malonyl-Coenzyme A Acyl Carrier Protein, domain 2"/>
    <property type="match status" value="3"/>
</dbReference>
<dbReference type="PANTHER" id="PTHR43775:SF51">
    <property type="entry name" value="INACTIVE PHENOLPHTHIOCEROL SYNTHESIS POLYKETIDE SYNTHASE TYPE I PKS1-RELATED"/>
    <property type="match status" value="1"/>
</dbReference>
<dbReference type="Gene3D" id="3.30.70.3290">
    <property type="match status" value="3"/>
</dbReference>
<comment type="caution">
    <text evidence="10">The sequence shown here is derived from an EMBL/GenBank/DDBJ whole genome shotgun (WGS) entry which is preliminary data.</text>
</comment>
<dbReference type="Gene3D" id="1.10.1200.10">
    <property type="entry name" value="ACP-like"/>
    <property type="match status" value="3"/>
</dbReference>
<keyword evidence="2" id="KW-0596">Phosphopantetheine</keyword>
<keyword evidence="11" id="KW-1185">Reference proteome</keyword>
<dbReference type="PROSITE" id="PS52004">
    <property type="entry name" value="KS3_2"/>
    <property type="match status" value="3"/>
</dbReference>
<keyword evidence="3" id="KW-0597">Phosphoprotein</keyword>
<keyword evidence="6" id="KW-0511">Multifunctional enzyme</keyword>
<dbReference type="CDD" id="cd08952">
    <property type="entry name" value="KR_1_SDR_x"/>
    <property type="match status" value="3"/>
</dbReference>
<dbReference type="InterPro" id="IPR018201">
    <property type="entry name" value="Ketoacyl_synth_AS"/>
</dbReference>
<dbReference type="InterPro" id="IPR016039">
    <property type="entry name" value="Thiolase-like"/>
</dbReference>
<dbReference type="GO" id="GO:0016740">
    <property type="term" value="F:transferase activity"/>
    <property type="evidence" value="ECO:0007669"/>
    <property type="project" value="UniProtKB-KW"/>
</dbReference>
<dbReference type="InterPro" id="IPR006162">
    <property type="entry name" value="Ppantetheine_attach_site"/>
</dbReference>
<dbReference type="InterPro" id="IPR014043">
    <property type="entry name" value="Acyl_transferase_dom"/>
</dbReference>
<dbReference type="SUPFAM" id="SSF55048">
    <property type="entry name" value="Probable ACP-binding domain of malonyl-CoA ACP transacylase"/>
    <property type="match status" value="3"/>
</dbReference>
<dbReference type="EMBL" id="JAGGLQ010000005">
    <property type="protein sequence ID" value="MBP2037350.1"/>
    <property type="molecule type" value="Genomic_DNA"/>
</dbReference>
<dbReference type="InterPro" id="IPR036291">
    <property type="entry name" value="NAD(P)-bd_dom_sf"/>
</dbReference>
<dbReference type="InterPro" id="IPR020806">
    <property type="entry name" value="PKS_PP-bd"/>
</dbReference>
<dbReference type="InterPro" id="IPR057326">
    <property type="entry name" value="KR_dom"/>
</dbReference>
<dbReference type="InterPro" id="IPR041618">
    <property type="entry name" value="PKS_DE"/>
</dbReference>
<dbReference type="Gene3D" id="3.40.50.720">
    <property type="entry name" value="NAD(P)-binding Rossmann-like Domain"/>
    <property type="match status" value="3"/>
</dbReference>
<dbReference type="Pfam" id="PF18369">
    <property type="entry name" value="PKS_DE"/>
    <property type="match status" value="3"/>
</dbReference>
<dbReference type="InterPro" id="IPR016035">
    <property type="entry name" value="Acyl_Trfase/lysoPLipase"/>
</dbReference>
<dbReference type="Pfam" id="PF00698">
    <property type="entry name" value="Acyl_transf_1"/>
    <property type="match status" value="3"/>
</dbReference>
<dbReference type="SUPFAM" id="SSF51735">
    <property type="entry name" value="NAD(P)-binding Rossmann-fold domains"/>
    <property type="match status" value="6"/>
</dbReference>
<feature type="domain" description="Ketosynthase family 3 (KS3)" evidence="9">
    <location>
        <begin position="1552"/>
        <end position="1968"/>
    </location>
</feature>
<reference evidence="10 11" key="1">
    <citation type="submission" date="2021-03" db="EMBL/GenBank/DDBJ databases">
        <title>Genomic Encyclopedia of Type Strains, Phase IV (KMG-IV): sequencing the most valuable type-strain genomes for metagenomic binning, comparative biology and taxonomic classification.</title>
        <authorList>
            <person name="Goeker M."/>
        </authorList>
    </citation>
    <scope>NUCLEOTIDE SEQUENCE [LARGE SCALE GENOMIC DNA]</scope>
    <source>
        <strain evidence="10 11">DSM 40526</strain>
    </source>
</reference>
<proteinExistence type="predicted"/>
<evidence type="ECO:0000256" key="6">
    <source>
        <dbReference type="ARBA" id="ARBA00023268"/>
    </source>
</evidence>
<evidence type="ECO:0000256" key="4">
    <source>
        <dbReference type="ARBA" id="ARBA00022679"/>
    </source>
</evidence>
<keyword evidence="4 10" id="KW-0808">Transferase</keyword>
<gene>
    <name evidence="10" type="ORF">J2Z77_003151</name>
</gene>
<dbReference type="SUPFAM" id="SSF52151">
    <property type="entry name" value="FabD/lysophospholipase-like"/>
    <property type="match status" value="3"/>
</dbReference>
<accession>A0ABS4L5I4</accession>
<feature type="domain" description="Carrier" evidence="8">
    <location>
        <begin position="1455"/>
        <end position="1533"/>
    </location>
</feature>
<dbReference type="NCBIfam" id="NF045894">
    <property type="entry name" value="PKS_plus_SDR"/>
    <property type="match status" value="3"/>
</dbReference>
<dbReference type="PANTHER" id="PTHR43775">
    <property type="entry name" value="FATTY ACID SYNTHASE"/>
    <property type="match status" value="1"/>
</dbReference>
<dbReference type="SMART" id="SM01294">
    <property type="entry name" value="PKS_PP_betabranch"/>
    <property type="match status" value="3"/>
</dbReference>
<evidence type="ECO:0000259" key="8">
    <source>
        <dbReference type="PROSITE" id="PS50075"/>
    </source>
</evidence>
<dbReference type="Pfam" id="PF02801">
    <property type="entry name" value="Ketoacyl-synt_C"/>
    <property type="match status" value="3"/>
</dbReference>
<comment type="cofactor">
    <cofactor evidence="1">
        <name>pantetheine 4'-phosphate</name>
        <dbReference type="ChEBI" id="CHEBI:47942"/>
    </cofactor>
</comment>
<dbReference type="PROSITE" id="PS50075">
    <property type="entry name" value="CARRIER"/>
    <property type="match status" value="3"/>
</dbReference>
<dbReference type="Pfam" id="PF08659">
    <property type="entry name" value="KR"/>
    <property type="match status" value="3"/>
</dbReference>
<dbReference type="PROSITE" id="PS00606">
    <property type="entry name" value="KS3_1"/>
    <property type="match status" value="3"/>
</dbReference>
<dbReference type="Gene3D" id="3.40.47.10">
    <property type="match status" value="3"/>
</dbReference>
<dbReference type="CDD" id="cd00833">
    <property type="entry name" value="PKS"/>
    <property type="match status" value="3"/>
</dbReference>
<feature type="domain" description="Ketosynthase family 3 (KS3)" evidence="9">
    <location>
        <begin position="3071"/>
        <end position="3486"/>
    </location>
</feature>
<dbReference type="Pfam" id="PF00109">
    <property type="entry name" value="ketoacyl-synt"/>
    <property type="match status" value="3"/>
</dbReference>
<keyword evidence="5" id="KW-0045">Antibiotic biosynthesis</keyword>
<dbReference type="InterPro" id="IPR014030">
    <property type="entry name" value="Ketoacyl_synth_N"/>
</dbReference>
<dbReference type="InterPro" id="IPR015083">
    <property type="entry name" value="NorB/c/GfsB-D-like_docking"/>
</dbReference>
<dbReference type="SMART" id="SM00822">
    <property type="entry name" value="PKS_KR"/>
    <property type="match status" value="3"/>
</dbReference>
<evidence type="ECO:0000256" key="5">
    <source>
        <dbReference type="ARBA" id="ARBA00023194"/>
    </source>
</evidence>
<organism evidence="10 11">
    <name type="scientific">Streptomyces avidinii</name>
    <dbReference type="NCBI Taxonomy" id="1895"/>
    <lineage>
        <taxon>Bacteria</taxon>
        <taxon>Bacillati</taxon>
        <taxon>Actinomycetota</taxon>
        <taxon>Actinomycetes</taxon>
        <taxon>Kitasatosporales</taxon>
        <taxon>Streptomycetaceae</taxon>
        <taxon>Streptomyces</taxon>
    </lineage>
</organism>
<dbReference type="SMART" id="SM00825">
    <property type="entry name" value="PKS_KS"/>
    <property type="match status" value="3"/>
</dbReference>
<dbReference type="SUPFAM" id="SSF53901">
    <property type="entry name" value="Thiolase-like"/>
    <property type="match status" value="3"/>
</dbReference>
<dbReference type="InterPro" id="IPR001227">
    <property type="entry name" value="Ac_transferase_dom_sf"/>
</dbReference>
<dbReference type="InterPro" id="IPR020841">
    <property type="entry name" value="PKS_Beta-ketoAc_synthase_dom"/>
</dbReference>
<dbReference type="InterPro" id="IPR013968">
    <property type="entry name" value="PKS_KR"/>
</dbReference>
<evidence type="ECO:0000313" key="10">
    <source>
        <dbReference type="EMBL" id="MBP2037350.1"/>
    </source>
</evidence>
<evidence type="ECO:0000313" key="11">
    <source>
        <dbReference type="Proteomes" id="UP001519310"/>
    </source>
</evidence>
<protein>
    <submittedName>
        <fullName evidence="10">Acyl transferase domain-containing protein</fullName>
    </submittedName>
</protein>
<evidence type="ECO:0000259" key="9">
    <source>
        <dbReference type="PROSITE" id="PS52004"/>
    </source>
</evidence>
<dbReference type="Proteomes" id="UP001519310">
    <property type="component" value="Unassembled WGS sequence"/>
</dbReference>
<dbReference type="Gene3D" id="6.10.140.1830">
    <property type="match status" value="3"/>
</dbReference>
<name>A0ABS4L5I4_STRAV</name>
<dbReference type="InterPro" id="IPR014031">
    <property type="entry name" value="Ketoacyl_synth_C"/>
</dbReference>
<dbReference type="InterPro" id="IPR050091">
    <property type="entry name" value="PKS_NRPS_Biosynth_Enz"/>
</dbReference>
<dbReference type="SUPFAM" id="SSF47336">
    <property type="entry name" value="ACP-like"/>
    <property type="match status" value="3"/>
</dbReference>
<dbReference type="InterPro" id="IPR016036">
    <property type="entry name" value="Malonyl_transacylase_ACP-bd"/>
</dbReference>
<evidence type="ECO:0000256" key="1">
    <source>
        <dbReference type="ARBA" id="ARBA00001957"/>
    </source>
</evidence>
<dbReference type="Pfam" id="PF08990">
    <property type="entry name" value="Docking"/>
    <property type="match status" value="1"/>
</dbReference>
<sequence>MDSSISEVVDALRASLLENERLRQQNQRLTTASAEPLAIVGIGCRYPGGVHDVEGLWQLITEGRDAMTGFPADRGWERWDVPTARTGAFLHDAGNFDPDFFRISPREAKAMDPQQRLLLETSWEALERAGIDPASLKGSRTGVFVGGAPQEYGALVMNSAEGAGGYALTGAPGSVLSGRISYALGLEGPAVTVDTACSSSLVALHLAIKSLRTGECDLALAGGVLVLVTPSIFAEFAATGGSAGDGRCKAFSADADGTGWGEGAGVLALQRLSDARRDGNPILAVIRGSAANQDGASNGLSAPNGPSQQRVIRQALANAGLSAADVDMVEAHGTGTTLGDPIEAEALLATYGQDRPADQPLWLGTLKSNIGHTQAAAGVSGVIKAVLALQHGVLPKTLHVQEPTPEVDWSSGAVELLTEARPWPETGRPRRAGVSSFGISGTNAHVILEQAPEEEPAEPAADAGRPALSGPVPWVVSGRNEAALRDQAARLAAHLAQNPGLDPVDVGLSLADTRSAFEHRAVVLGGAPDALVAGLRSVADGGEGSGVVSGRTSTGGAVFVFPGQGSQWLGMAAELADASPVFRARLAECEEALSPLVDWSLLAVLRQEPGAPSFDRVDVVQPVLWAVMVSLAAVWRSFGVEPAAVIGHSQGEVAAACVAGGLSLEDGARIVAVRSRLVLEKLSGKGGMVSVSLPVTDVEERIASFDGRIGVAAVNGPASVVVSGEPGALDELLASCEAEGVRARRIAVDYASHSAQVDALNEDLLRELADISPRSSPVAFYSTVSGERMDTAGLDAGYWVRNLRERVQFEPVTRLLAQRGNSLFIESSPHPVLTMAVAQTGDAVDRPLVTVGSLRREEGGAERFLTSLAEAYVAGAPVDWKQLFTAGNRVSLPTYAFQHQRYWIDDAVIPGQGTAVDPVDAAFWGAVERADAAGVAELVDGGAVDAWEPVVPALSAWRKGRRERSVLDSWRYRTVWRSVSVPSSGRLAGTWLLVSPGDDAPVEQVGDALVAAGAEVVVLVAGADADRAALAARLAETPDAAGVVSLLSWDEENGAERTVALVQAHVDSTAAAPLWVLTRGAAAVGADDVLRPAQTQVWALGQIVGLEQPGTWGGLVDVPEVWDERVAAGFTGVLSAGEGEDQVAVRSSGAYARRLVRAPLGANPGLVQDWNPRGTVLVTGGTGGIGAHLARWLAKDGAEHLLLLSRRGEAAEGAAELAAELRGLGAEVSVVACDVTDRDALAAIIEAVPAEHPLTAVFHTAGISGYAELVQATPEHFDEILSARVRGARHLDEITSEPGVELDAFVLFSSGAAVWGSASNGANAAAGAFLDGLARERRGRGLTATSVSWGGWQGTAMAEGDTAEQLLRRGVRLLDPAQATLALRQALEQDETSLTVTDMDWELFTPGYTMARRRPLIEDIPEVGQALDRTAAGGDVLDPTGVGLRETLAEMGESEQRTLLLELVRGEAAQVLSHGSTAEITAGRPFRDLGFDSLTAMDLRNRLNRATGLRLPATLVFDYPTPNQLATHLHTELTGGPAAIGAVAPAGRPADDEPLAIVGMACRYPGGVRGAGDLWQLVVENRDELTEFPTDRGWERWGAPAVGRAGFLHEAGEFDAAFFGISPREAAAMDPQQRLLLETSWEAVEHAGIDPWSLRNSATGVFVGGGPQDYPTVLMNSAEADSGYGMTGALGSIMSGRVSYVLGLEGPAVTVDTACSSSLVALHLAAQSLRNGECDMALAGGVTIMATPGAFAEFDNLGGMAGDGRCKAFSSDADGTGWGEGVGMIVVERLSDARRNGHEVLAVLRGSAINQDGASNGLSAPNGPSQQRVIRQALANAGLSAADVDMVEAHGTGTTLGDPIEAQALLATYGQDRPADQPLWLGSVKSNFGHTGAAAGVAGVIKSVLALREGLLPKTLHVQEPTPEVDWSAGAVELLTENRAWPETGRPRRAGVSSFGISGTNAHVILEQAPEEEPAEPAADAGRPALSGPVPWVVSGRNEAALRDQAARLAAHLAKNPDMTPMSVGHALTTTRSAFDQRAVVVGSTSDELVDGLRSIAEGTNAPTVVRGSSSASGVVFVFPGQGSQWVGMGRELWDSSAVFAESMVACERALSPLVDWSLRDVVFREADDPLWGRVDVVQPVLWAVMVSLAAVWRSFGVEPAAVIGHSQGEVAAACVAGGLSLEDGARVAAVRSRLVLEKLSGKGGMVSVSLPVADVEERIASFDGRIGVAAVNGPASVVVSGEPDALDELLASCEVEGVRARRIAVDYASHSAQVDVLNEDLLRELADISPRSSSVAFYSTVSGERMDTAGLDAGYWVRNLRERVQFEPVTRLLVEKGNAFFVESSPHPVLTMAVAQTGDAVDRPLVTVGSLRREEGGAERFLTSLAEAYVAGAPVDWKQLFTAGNRVSLPTYAFQHQRYWLEDAVAPTADGAVDPVDAAFWGAVERADAASIAELVAGPDADAWAPVLSALSAWRKGRQEQSTLDSWRYRTVWRSVTVPSSGRLNGTWLLVTSGTGAPTEEVRDALVAAGAEVTSVAIASGLDREALAARLSGSPDVAGVVSLLGWDEEAGTSATVTLVQALATAGLEAPLWVLTRGAAAVGADDVVRPAQTQVWALGQIVGLEQPGVWGGLVDVPEVWDERVAAGFTGVLAAGEGEDQVAVRSSGAYARRLVRAPLGANPDVVRDWNPRGTVLVTGGTGGIGAHLARWLAKDGAEHLLLLSRRGEAAEGAAELAAELRGLGAEVSVVACDVTDRDALAAIIEAVPAEHPLTAVFHTAGVASYGTVGELELADLEAQMAAKTLGARHLDALTAELGIDLDAFVLFSSGAAVWGSAGNGGYAASNAYLDGLARQRRARGLTATSVSWGGWKATGMATDGTAEQLSRRGVRAMDPALAIEALRQAIEQDETALTVTDMDWERFTPGYTMARRRPLIEDIPEVARILNEESAAPSADDTVGSALRAELAELSRTEQVSVLLDLVRREVARILAHSSTAEITPEKPFKDLGFDSLTAMELRNLLTAATGLKLPATLVFDYPNPQQLAAHLLAELLGTGTELAPSSAAVRAATTDEPLAIVGMACRYAGGVASPEDLWRVVVEHREGMSEFPSYRGWDRWNISSVRPSGFLHEAGDFDAAFFGISPREAAAMDPQQRLLLETSWEAIERTGIDPLSLRGSDTGVFVGGTAVEYGALLMNSPASQGYAVTGSSGSVMSGRVSYVLGLEGPAVSVDTACSSSLVALHLAAQSLRTGECDLALTGGVGLMATPGAFAEFDTLGGMSVDGRTKAFAAAADGIGWGEGVGMIVLERLSDARRNGHEVLAVIQGSAINQDGASNGLSAPNGPSQQRVIRQALANAGLSTADVDMVEAHGTGTTLGDPIEAQALLATYGQDRPADQPLWLGSVKTNIGHTGAAAGVAGVIKSVLALREGLLPKTLNVDAPTPKVDWSAGAVELLTEERPWPEMGRPRRAGVSSFGVSGTNAHVILEQAPEEEPAEPAAVEAPAAPAFVSPVVPWVFSGRSSAALRGQAGRLAALAEREPELAITDVAHALVTTRARLDHRAVVLGGSLIDLTEGLHTVAAGESGARAASGAATGGDRVVFVFPGQGSQWVGMGRELWDSSAVFAESMVACERALSPLVDWSLRDVVFREADDPLWGRVDVVQPVLWAVMVSLAAVWRSFGVEPAAVIGHSQGEVAAACVAGGLSLEDGARVAAVRSRLVLEKLSGKGGMVSVSLPVTEVEERIASFDGRIGVAAVNGPASVVVSGEPDALDELLASCEAEGVRARRIAVDYASHSAQVDVLNEDLLRELADISPRSSSVAFYSTVSGERMDTAGLDAGYWVRNLRERVQFEPVTRLLVEKGNAFFVESSPHPVLTMAVAQTGDAVDRPLVTVGSLRREEGGAERFLTSLAEAYVAGAPVDWKQLFTAGNRVSLPTYAFQHQRYWLEGVTIGAQVVETTDVAESEFWDAVERQDLAGLTAVLDGAGGAGPDPAAGAEAWLPVLSAWRKGRREQSVLDSWRYRTEWRATGLPSGTRLSGTWLLVTPGAGAPVEEVRDALVAAGAEVVVLEAEAGLDRAELAARLSVTPDVAGVVSLLGWDEESGSERTVALVQAHVDSTVVVPLWVLTRGAAAVGSGDVVRPAQTQVWALGQIVGLEQPGVWGGLVDVPEVWDERVAAGFTGVLAAGEGEDQVAVRSSGAYARRLVRAPLGGSPVPVRDWNPRGTVLVTGGTGGIGAHLARWLAKDGAEHLLLLSRRGEAAEGAAELAAELRGLGAEVSVVACDVTDRDALAAIIEAVPAEHPLTAVFHTAGVAGHGPVHELEATGFAGQLSARTLGARHLDELTSERGVELDAFVLFSSGAAVWGSASNGANAAAGAFLDGLARERRGRGLTATSVSWGGWQGTAMAQGGNAEQLLRRGVRLLDPAQATLALRQALEQDETSLTVTDMDWERFTPGYTMARRRPLIEEIPEVAQVLGDTEDTAETPEDATAGADLKARLAGLTDGEQHAQVLALVRGEAAQVLSHASTADITPNRPFQELGFDSLTAMDLRNRLNRATGLRLPATLVFDHPNPQRLTSHLLAELAKGGEGNLSDVLDIRRELARIGQALDSVAPDPQAREDIVDHLRDLMAKLGSTERDATTDLEAATDDEIFDFIDRDLGVS</sequence>
<feature type="domain" description="Ketosynthase family 3 (KS3)" evidence="9">
    <location>
        <begin position="34"/>
        <end position="450"/>
    </location>
</feature>
<evidence type="ECO:0000256" key="2">
    <source>
        <dbReference type="ARBA" id="ARBA00022450"/>
    </source>
</evidence>